<comment type="caution">
    <text evidence="3">The sequence shown here is derived from an EMBL/GenBank/DDBJ whole genome shotgun (WGS) entry which is preliminary data.</text>
</comment>
<dbReference type="InterPro" id="IPR058521">
    <property type="entry name" value="DUF8208"/>
</dbReference>
<gene>
    <name evidence="3" type="ORF">D6D54_07730</name>
</gene>
<feature type="transmembrane region" description="Helical" evidence="1">
    <location>
        <begin position="155"/>
        <end position="180"/>
    </location>
</feature>
<organism evidence="3 4">
    <name type="scientific">Spiroplasma poulsonii</name>
    <dbReference type="NCBI Taxonomy" id="2138"/>
    <lineage>
        <taxon>Bacteria</taxon>
        <taxon>Bacillati</taxon>
        <taxon>Mycoplasmatota</taxon>
        <taxon>Mollicutes</taxon>
        <taxon>Entomoplasmatales</taxon>
        <taxon>Spiroplasmataceae</taxon>
        <taxon>Spiroplasma</taxon>
    </lineage>
</organism>
<accession>A0A3S0U7K3</accession>
<feature type="transmembrane region" description="Helical" evidence="1">
    <location>
        <begin position="200"/>
        <end position="224"/>
    </location>
</feature>
<keyword evidence="1" id="KW-0812">Transmembrane</keyword>
<dbReference type="AlphaFoldDB" id="A0A3S0U7K3"/>
<feature type="transmembrane region" description="Helical" evidence="1">
    <location>
        <begin position="367"/>
        <end position="387"/>
    </location>
</feature>
<feature type="transmembrane region" description="Helical" evidence="1">
    <location>
        <begin position="41"/>
        <end position="69"/>
    </location>
</feature>
<dbReference type="EMBL" id="RAHC01000014">
    <property type="protein sequence ID" value="RUP75719.1"/>
    <property type="molecule type" value="Genomic_DNA"/>
</dbReference>
<feature type="domain" description="DUF8208" evidence="2">
    <location>
        <begin position="268"/>
        <end position="407"/>
    </location>
</feature>
<dbReference type="Proteomes" id="UP000274545">
    <property type="component" value="Unassembled WGS sequence"/>
</dbReference>
<proteinExistence type="predicted"/>
<feature type="transmembrane region" description="Helical" evidence="1">
    <location>
        <begin position="271"/>
        <end position="294"/>
    </location>
</feature>
<feature type="transmembrane region" description="Helical" evidence="1">
    <location>
        <begin position="328"/>
        <end position="347"/>
    </location>
</feature>
<evidence type="ECO:0000259" key="2">
    <source>
        <dbReference type="Pfam" id="PF26635"/>
    </source>
</evidence>
<keyword evidence="1" id="KW-0472">Membrane</keyword>
<sequence>MVQNKKGLKNPFSVGKSAKIKPTSFKKIIAIVNNMIKKMAIFLIISFLPLMLIAVIIVVIIAAIMAIFAPDTINHFTSTHASEMFIQYSQTAADSGGDAPSWLLGKIMEAVFAILYIIFIKPLLWLLNKFQDIIYFMSGGNLANRLLFENNTASGVPMLFIVMLSIAGIILVLLLAGRMIEIMLVDEKHNKLRITLRNMILLFVAIPTIPVIFYTLNIIVNLLTQAIMQASNLKLQNIGLFIFNSSFDNGMHDFDYVPVSWTFADSGHFNYLLCLFSEGFMIYIFLLIALFLFWRTAELLILYVLSPVVIVSAIQDEGRRFKNWKELTVARFISFNMVFLAYSLFLWSMSVFAEIGKAISDPTTRPIFTLLGIFAFGIVVVKSPQLLSSLMGSNTSLSDGIGNIMGLKVATNAFMTGGALTVSGVRASYSLSKKTARGIGAVRAYQAGAKEHGFKNVAKTQFKNALTGDYKNQHSKTSEKINQWFTDK</sequence>
<dbReference type="Pfam" id="PF26635">
    <property type="entry name" value="DUF8208"/>
    <property type="match status" value="1"/>
</dbReference>
<dbReference type="NCBIfam" id="NF045848">
    <property type="entry name" value="MMCAP2_0566_fam"/>
    <property type="match status" value="1"/>
</dbReference>
<feature type="transmembrane region" description="Helical" evidence="1">
    <location>
        <begin position="300"/>
        <end position="316"/>
    </location>
</feature>
<reference evidence="3 4" key="1">
    <citation type="journal article" date="2019" name="Genome Biol. Evol.">
        <title>Toxin and genome evolution in a Drosophila defensive symbiosis.</title>
        <authorList>
            <person name="Ballinger M.J."/>
            <person name="Gawryluk R.M."/>
            <person name="Perlman S.J."/>
        </authorList>
    </citation>
    <scope>NUCLEOTIDE SEQUENCE [LARGE SCALE GENOMIC DNA]</scope>
    <source>
        <strain evidence="4">sNeo</strain>
    </source>
</reference>
<evidence type="ECO:0000313" key="3">
    <source>
        <dbReference type="EMBL" id="RUP75719.1"/>
    </source>
</evidence>
<dbReference type="NCBIfam" id="NF045889">
    <property type="entry name" value="ICE_Mbov_0396_TM"/>
    <property type="match status" value="1"/>
</dbReference>
<protein>
    <recommendedName>
        <fullName evidence="2">DUF8208 domain-containing protein</fullName>
    </recommendedName>
</protein>
<evidence type="ECO:0000256" key="1">
    <source>
        <dbReference type="SAM" id="Phobius"/>
    </source>
</evidence>
<keyword evidence="1" id="KW-1133">Transmembrane helix</keyword>
<feature type="transmembrane region" description="Helical" evidence="1">
    <location>
        <begin position="107"/>
        <end position="127"/>
    </location>
</feature>
<evidence type="ECO:0000313" key="4">
    <source>
        <dbReference type="Proteomes" id="UP000274545"/>
    </source>
</evidence>
<dbReference type="RefSeq" id="WP_127093341.1">
    <property type="nucleotide sequence ID" value="NZ_RAHC01000014.1"/>
</dbReference>
<name>A0A3S0U7K3_9MOLU</name>